<keyword evidence="4" id="KW-0479">Metal-binding</keyword>
<dbReference type="SFLD" id="SFLDF00299">
    <property type="entry name" value="anaerobic_ribonucleoside-triph"/>
    <property type="match status" value="1"/>
</dbReference>
<dbReference type="Proteomes" id="UP000238924">
    <property type="component" value="Unassembled WGS sequence"/>
</dbReference>
<dbReference type="InterPro" id="IPR007197">
    <property type="entry name" value="rSAM"/>
</dbReference>
<dbReference type="RefSeq" id="WP_013114336.1">
    <property type="nucleotide sequence ID" value="NZ_JAWLQH010000011.1"/>
</dbReference>
<dbReference type="Gene3D" id="3.20.20.70">
    <property type="entry name" value="Aldolase class I"/>
    <property type="match status" value="1"/>
</dbReference>
<keyword evidence="6" id="KW-0411">Iron-sulfur</keyword>
<comment type="similarity">
    <text evidence="7">Belongs to the organic radical-activating enzymes family.</text>
</comment>
<dbReference type="SUPFAM" id="SSF102114">
    <property type="entry name" value="Radical SAM enzymes"/>
    <property type="match status" value="1"/>
</dbReference>
<evidence type="ECO:0000256" key="4">
    <source>
        <dbReference type="ARBA" id="ARBA00022723"/>
    </source>
</evidence>
<dbReference type="InterPro" id="IPR034457">
    <property type="entry name" value="Organic_radical-activating"/>
</dbReference>
<dbReference type="PIRSF" id="PIRSF000368">
    <property type="entry name" value="NrdG"/>
    <property type="match status" value="1"/>
</dbReference>
<evidence type="ECO:0000313" key="8">
    <source>
        <dbReference type="EMBL" id="PPS23061.1"/>
    </source>
</evidence>
<dbReference type="PANTHER" id="PTHR30352:SF2">
    <property type="entry name" value="ANAEROBIC RIBONUCLEOSIDE-TRIPHOSPHATE REDUCTASE-ACTIVATING PROTEIN"/>
    <property type="match status" value="1"/>
</dbReference>
<evidence type="ECO:0000256" key="3">
    <source>
        <dbReference type="ARBA" id="ARBA00022691"/>
    </source>
</evidence>
<protein>
    <recommendedName>
        <fullName evidence="7">Anaerobic ribonucleoside-triphosphate reductase-activating protein</fullName>
        <ecNumber evidence="7">1.97.1.-</ecNumber>
    </recommendedName>
</protein>
<proteinExistence type="inferred from homology"/>
<dbReference type="SFLD" id="SFLDS00029">
    <property type="entry name" value="Radical_SAM"/>
    <property type="match status" value="1"/>
</dbReference>
<evidence type="ECO:0000256" key="5">
    <source>
        <dbReference type="ARBA" id="ARBA00023004"/>
    </source>
</evidence>
<comment type="cofactor">
    <cofactor evidence="1">
        <name>[4Fe-4S] cluster</name>
        <dbReference type="ChEBI" id="CHEBI:49883"/>
    </cofactor>
</comment>
<accession>A0ABX5B8Q7</accession>
<keyword evidence="9" id="KW-1185">Reference proteome</keyword>
<comment type="function">
    <text evidence="7">Activation of anaerobic ribonucleoside-triphosphate reductase under anaerobic conditions by generation of an organic free radical, using S-adenosylmethionine and reduced flavodoxin as cosubstrates to produce 5'-deoxy-adenosine.</text>
</comment>
<sequence length="191" mass="22182">MLLNINSIRECSKSEGIGKRFAIWTQGCMKRCRNCCNTHMQPIIKKHIIDCDDIIEQIKYSKENYHIEGITLLGGEPILQSKGLAYIAKWCRENNLSVILFSGYTLEEINASNFDRALELLKYTDVLIDGEYIDELYDEERGFIGSSNQKIYFFTDVYTQKDFDNYKGYISLELIIDNNTIKINGWPSNFK</sequence>
<reference evidence="8 9" key="1">
    <citation type="submission" date="2014-04" db="EMBL/GenBank/DDBJ databases">
        <title>Whole genome sequence of 'Brachyspira hampsonii' D13-03603F2.</title>
        <authorList>
            <person name="Patterson A.H."/>
            <person name="Chaban B."/>
            <person name="Fernando C."/>
            <person name="Harding J.C."/>
            <person name="Hill J.E."/>
        </authorList>
    </citation>
    <scope>NUCLEOTIDE SEQUENCE [LARGE SCALE GENOMIC DNA]</scope>
    <source>
        <strain evidence="8 9">D13-03603F2</strain>
    </source>
</reference>
<evidence type="ECO:0000256" key="6">
    <source>
        <dbReference type="ARBA" id="ARBA00023014"/>
    </source>
</evidence>
<dbReference type="InterPro" id="IPR012837">
    <property type="entry name" value="NrdG"/>
</dbReference>
<keyword evidence="2" id="KW-0004">4Fe-4S</keyword>
<dbReference type="InterPro" id="IPR058240">
    <property type="entry name" value="rSAM_sf"/>
</dbReference>
<evidence type="ECO:0000256" key="2">
    <source>
        <dbReference type="ARBA" id="ARBA00022485"/>
    </source>
</evidence>
<comment type="caution">
    <text evidence="8">The sequence shown here is derived from an EMBL/GenBank/DDBJ whole genome shotgun (WGS) entry which is preliminary data.</text>
</comment>
<evidence type="ECO:0000256" key="7">
    <source>
        <dbReference type="PIRNR" id="PIRNR000368"/>
    </source>
</evidence>
<dbReference type="EMBL" id="JJMJ01000022">
    <property type="protein sequence ID" value="PPS23061.1"/>
    <property type="molecule type" value="Genomic_DNA"/>
</dbReference>
<dbReference type="EC" id="1.97.1.-" evidence="7"/>
<dbReference type="Pfam" id="PF13353">
    <property type="entry name" value="Fer4_12"/>
    <property type="match status" value="1"/>
</dbReference>
<evidence type="ECO:0000313" key="9">
    <source>
        <dbReference type="Proteomes" id="UP000238924"/>
    </source>
</evidence>
<gene>
    <name evidence="8" type="ORF">DJ52_01485</name>
</gene>
<name>A0ABX5B8Q7_9SPIR</name>
<dbReference type="PANTHER" id="PTHR30352">
    <property type="entry name" value="PYRUVATE FORMATE-LYASE-ACTIVATING ENZYME"/>
    <property type="match status" value="1"/>
</dbReference>
<dbReference type="SFLD" id="SFLDG01066">
    <property type="entry name" value="organic_radical-activating_enz"/>
    <property type="match status" value="1"/>
</dbReference>
<dbReference type="InterPro" id="IPR013785">
    <property type="entry name" value="Aldolase_TIM"/>
</dbReference>
<dbReference type="CDD" id="cd01335">
    <property type="entry name" value="Radical_SAM"/>
    <property type="match status" value="1"/>
</dbReference>
<keyword evidence="7" id="KW-0560">Oxidoreductase</keyword>
<keyword evidence="5" id="KW-0408">Iron</keyword>
<evidence type="ECO:0000256" key="1">
    <source>
        <dbReference type="ARBA" id="ARBA00001966"/>
    </source>
</evidence>
<keyword evidence="3" id="KW-0949">S-adenosyl-L-methionine</keyword>
<dbReference type="SFLD" id="SFLDG01063">
    <property type="entry name" value="activating_enzymes__group_1"/>
    <property type="match status" value="1"/>
</dbReference>
<organism evidence="8 9">
    <name type="scientific">Brachyspira murdochii</name>
    <dbReference type="NCBI Taxonomy" id="84378"/>
    <lineage>
        <taxon>Bacteria</taxon>
        <taxon>Pseudomonadati</taxon>
        <taxon>Spirochaetota</taxon>
        <taxon>Spirochaetia</taxon>
        <taxon>Brachyspirales</taxon>
        <taxon>Brachyspiraceae</taxon>
        <taxon>Brachyspira</taxon>
    </lineage>
</organism>